<sequence>MPRKSSGMKQSSSTVQRSKSKGASLREWLLVISGGLTLAFTAWGLGGVEAWTLHILFAGGVLTFALALCPFPECIRSPLSNLHFPLKSLQRLVRWPFFWCSLLFLLYLLAGALNPVAAVMRDERGWWVEAIPPVLAKWLPGSVRSDYQPMNAWRVLVSFSGSFALIWGLWAGLTRRSSTLAVLWCLLLSGAGMGMVAILQDLTESKEVLWTFSSSNPRFWGSFFYRNQAAAFLNLILVLAAFLFFYHAVKTRAKARSGGPHFLCFLLFGLSAASVAMALSRGGILFAGVISLSFLGLLLIFMLQGLIYQNATIATLIPVLLLTAAAFLAIRIIDLNAIQQRFGDIEAQVESLDQNLRTLRYSSDMGYGARSLGAWLGARFFPLYLSHVSAQLSGYFLSQLVEMAGEARTSGLPLCP</sequence>
<gene>
    <name evidence="2" type="ORF">SH580_16270</name>
</gene>
<feature type="transmembrane region" description="Helical" evidence="1">
    <location>
        <begin position="51"/>
        <end position="71"/>
    </location>
</feature>
<keyword evidence="3" id="KW-1185">Reference proteome</keyword>
<evidence type="ECO:0000313" key="2">
    <source>
        <dbReference type="EMBL" id="WPJ94984.1"/>
    </source>
</evidence>
<keyword evidence="1" id="KW-0812">Transmembrane</keyword>
<name>A0ABZ0RPZ0_9BACT</name>
<keyword evidence="1" id="KW-0472">Membrane</keyword>
<feature type="transmembrane region" description="Helical" evidence="1">
    <location>
        <begin position="152"/>
        <end position="173"/>
    </location>
</feature>
<feature type="transmembrane region" description="Helical" evidence="1">
    <location>
        <begin position="229"/>
        <end position="249"/>
    </location>
</feature>
<protein>
    <submittedName>
        <fullName evidence="2">Uncharacterized protein</fullName>
    </submittedName>
</protein>
<evidence type="ECO:0000313" key="3">
    <source>
        <dbReference type="Proteomes" id="UP001324993"/>
    </source>
</evidence>
<accession>A0ABZ0RPZ0</accession>
<dbReference type="Proteomes" id="UP001324993">
    <property type="component" value="Chromosome"/>
</dbReference>
<feature type="transmembrane region" description="Helical" evidence="1">
    <location>
        <begin position="261"/>
        <end position="279"/>
    </location>
</feature>
<proteinExistence type="predicted"/>
<feature type="transmembrane region" description="Helical" evidence="1">
    <location>
        <begin position="28"/>
        <end position="45"/>
    </location>
</feature>
<feature type="transmembrane region" description="Helical" evidence="1">
    <location>
        <begin position="313"/>
        <end position="333"/>
    </location>
</feature>
<feature type="transmembrane region" description="Helical" evidence="1">
    <location>
        <begin position="285"/>
        <end position="306"/>
    </location>
</feature>
<organism evidence="2 3">
    <name type="scientific">Coraliomargarita algicola</name>
    <dbReference type="NCBI Taxonomy" id="3092156"/>
    <lineage>
        <taxon>Bacteria</taxon>
        <taxon>Pseudomonadati</taxon>
        <taxon>Verrucomicrobiota</taxon>
        <taxon>Opitutia</taxon>
        <taxon>Puniceicoccales</taxon>
        <taxon>Coraliomargaritaceae</taxon>
        <taxon>Coraliomargarita</taxon>
    </lineage>
</organism>
<feature type="transmembrane region" description="Helical" evidence="1">
    <location>
        <begin position="92"/>
        <end position="113"/>
    </location>
</feature>
<feature type="transmembrane region" description="Helical" evidence="1">
    <location>
        <begin position="180"/>
        <end position="199"/>
    </location>
</feature>
<keyword evidence="1" id="KW-1133">Transmembrane helix</keyword>
<reference evidence="2 3" key="1">
    <citation type="submission" date="2023-11" db="EMBL/GenBank/DDBJ databases">
        <title>Coraliomargarita sp. nov., isolated from marine algae.</title>
        <authorList>
            <person name="Lee J.K."/>
            <person name="Baek J.H."/>
            <person name="Kim J.M."/>
            <person name="Choi D.G."/>
            <person name="Jeon C.O."/>
        </authorList>
    </citation>
    <scope>NUCLEOTIDE SEQUENCE [LARGE SCALE GENOMIC DNA]</scope>
    <source>
        <strain evidence="2 3">J2-16</strain>
    </source>
</reference>
<dbReference type="EMBL" id="CP138858">
    <property type="protein sequence ID" value="WPJ94984.1"/>
    <property type="molecule type" value="Genomic_DNA"/>
</dbReference>
<evidence type="ECO:0000256" key="1">
    <source>
        <dbReference type="SAM" id="Phobius"/>
    </source>
</evidence>
<dbReference type="RefSeq" id="WP_319831886.1">
    <property type="nucleotide sequence ID" value="NZ_CP138858.1"/>
</dbReference>